<dbReference type="Proteomes" id="UP001396334">
    <property type="component" value="Unassembled WGS sequence"/>
</dbReference>
<organism evidence="1 2">
    <name type="scientific">Hibiscus sabdariffa</name>
    <name type="common">roselle</name>
    <dbReference type="NCBI Taxonomy" id="183260"/>
    <lineage>
        <taxon>Eukaryota</taxon>
        <taxon>Viridiplantae</taxon>
        <taxon>Streptophyta</taxon>
        <taxon>Embryophyta</taxon>
        <taxon>Tracheophyta</taxon>
        <taxon>Spermatophyta</taxon>
        <taxon>Magnoliopsida</taxon>
        <taxon>eudicotyledons</taxon>
        <taxon>Gunneridae</taxon>
        <taxon>Pentapetalae</taxon>
        <taxon>rosids</taxon>
        <taxon>malvids</taxon>
        <taxon>Malvales</taxon>
        <taxon>Malvaceae</taxon>
        <taxon>Malvoideae</taxon>
        <taxon>Hibiscus</taxon>
    </lineage>
</organism>
<evidence type="ECO:0000313" key="2">
    <source>
        <dbReference type="Proteomes" id="UP001396334"/>
    </source>
</evidence>
<reference evidence="1 2" key="1">
    <citation type="journal article" date="2024" name="G3 (Bethesda)">
        <title>Genome assembly of Hibiscus sabdariffa L. provides insights into metabolisms of medicinal natural products.</title>
        <authorList>
            <person name="Kim T."/>
        </authorList>
    </citation>
    <scope>NUCLEOTIDE SEQUENCE [LARGE SCALE GENOMIC DNA]</scope>
    <source>
        <strain evidence="1">TK-2024</strain>
        <tissue evidence="1">Old leaves</tissue>
    </source>
</reference>
<accession>A0ABR2Q3P3</accession>
<proteinExistence type="predicted"/>
<gene>
    <name evidence="1" type="ORF">V6N11_069731</name>
</gene>
<name>A0ABR2Q3P3_9ROSI</name>
<dbReference type="EMBL" id="JBBPBN010000046">
    <property type="protein sequence ID" value="KAK8995292.1"/>
    <property type="molecule type" value="Genomic_DNA"/>
</dbReference>
<sequence>MPRQRQRVLPGQLSWQIFRLRLSILLRYWLIPKSNNLLSCLYMISLGGKLSPLSPMSREYLPCKAISLLSSSLSVVMTRMMLRRWRLLAGDGWAGGSAAAGGSIVRSIGVSSRMTLAAGALRFRAPEDSAMLASGVGAKAGANDGG</sequence>
<protein>
    <submittedName>
        <fullName evidence="1">Uncharacterized protein</fullName>
    </submittedName>
</protein>
<keyword evidence="2" id="KW-1185">Reference proteome</keyword>
<evidence type="ECO:0000313" key="1">
    <source>
        <dbReference type="EMBL" id="KAK8995292.1"/>
    </source>
</evidence>
<comment type="caution">
    <text evidence="1">The sequence shown here is derived from an EMBL/GenBank/DDBJ whole genome shotgun (WGS) entry which is preliminary data.</text>
</comment>